<accession>A0A9P0MDV3</accession>
<keyword evidence="3" id="KW-1185">Reference proteome</keyword>
<gene>
    <name evidence="2" type="ORF">ACAOBT_LOCUS31668</name>
</gene>
<protein>
    <submittedName>
        <fullName evidence="2">Uncharacterized protein</fullName>
    </submittedName>
</protein>
<comment type="caution">
    <text evidence="2">The sequence shown here is derived from an EMBL/GenBank/DDBJ whole genome shotgun (WGS) entry which is preliminary data.</text>
</comment>
<proteinExistence type="predicted"/>
<dbReference type="EMBL" id="CAKOFQ010007990">
    <property type="protein sequence ID" value="CAH2010650.1"/>
    <property type="molecule type" value="Genomic_DNA"/>
</dbReference>
<dbReference type="Proteomes" id="UP001152888">
    <property type="component" value="Unassembled WGS sequence"/>
</dbReference>
<evidence type="ECO:0000313" key="3">
    <source>
        <dbReference type="Proteomes" id="UP001152888"/>
    </source>
</evidence>
<evidence type="ECO:0000256" key="1">
    <source>
        <dbReference type="SAM" id="MobiDB-lite"/>
    </source>
</evidence>
<organism evidence="2 3">
    <name type="scientific">Acanthoscelides obtectus</name>
    <name type="common">Bean weevil</name>
    <name type="synonym">Bruchus obtectus</name>
    <dbReference type="NCBI Taxonomy" id="200917"/>
    <lineage>
        <taxon>Eukaryota</taxon>
        <taxon>Metazoa</taxon>
        <taxon>Ecdysozoa</taxon>
        <taxon>Arthropoda</taxon>
        <taxon>Hexapoda</taxon>
        <taxon>Insecta</taxon>
        <taxon>Pterygota</taxon>
        <taxon>Neoptera</taxon>
        <taxon>Endopterygota</taxon>
        <taxon>Coleoptera</taxon>
        <taxon>Polyphaga</taxon>
        <taxon>Cucujiformia</taxon>
        <taxon>Chrysomeloidea</taxon>
        <taxon>Chrysomelidae</taxon>
        <taxon>Bruchinae</taxon>
        <taxon>Bruchini</taxon>
        <taxon>Acanthoscelides</taxon>
    </lineage>
</organism>
<name>A0A9P0MDV3_ACAOB</name>
<feature type="region of interest" description="Disordered" evidence="1">
    <location>
        <begin position="59"/>
        <end position="79"/>
    </location>
</feature>
<sequence length="79" mass="7751">MICIPACTWLVPEASTAAPGAADVSSWGAAAVAGRRSLSAAGVGTWAVLLMVVPPRAAYPRRGDAEGGGANEGPSVTGD</sequence>
<dbReference type="AlphaFoldDB" id="A0A9P0MDV3"/>
<reference evidence="2" key="1">
    <citation type="submission" date="2022-03" db="EMBL/GenBank/DDBJ databases">
        <authorList>
            <person name="Sayadi A."/>
        </authorList>
    </citation>
    <scope>NUCLEOTIDE SEQUENCE</scope>
</reference>
<evidence type="ECO:0000313" key="2">
    <source>
        <dbReference type="EMBL" id="CAH2010650.1"/>
    </source>
</evidence>